<protein>
    <recommendedName>
        <fullName evidence="4">Mediator of RNA polymerase II transcription subunit 8</fullName>
    </recommendedName>
</protein>
<dbReference type="AlphaFoldDB" id="A0A060S9A3"/>
<evidence type="ECO:0000256" key="1">
    <source>
        <dbReference type="SAM" id="MobiDB-lite"/>
    </source>
</evidence>
<accession>A0A060S9A3</accession>
<organism evidence="2 3">
    <name type="scientific">Pycnoporus cinnabarinus</name>
    <name type="common">Cinnabar-red polypore</name>
    <name type="synonym">Trametes cinnabarina</name>
    <dbReference type="NCBI Taxonomy" id="5643"/>
    <lineage>
        <taxon>Eukaryota</taxon>
        <taxon>Fungi</taxon>
        <taxon>Dikarya</taxon>
        <taxon>Basidiomycota</taxon>
        <taxon>Agaricomycotina</taxon>
        <taxon>Agaricomycetes</taxon>
        <taxon>Polyporales</taxon>
        <taxon>Polyporaceae</taxon>
        <taxon>Trametes</taxon>
    </lineage>
</organism>
<comment type="caution">
    <text evidence="2">The sequence shown here is derived from an EMBL/GenBank/DDBJ whole genome shotgun (WGS) entry which is preliminary data.</text>
</comment>
<dbReference type="OMA" id="EHMETKG"/>
<evidence type="ECO:0000313" key="2">
    <source>
        <dbReference type="EMBL" id="CDO68978.1"/>
    </source>
</evidence>
<keyword evidence="3" id="KW-1185">Reference proteome</keyword>
<name>A0A060S9A3_PYCCI</name>
<dbReference type="EMBL" id="CCBP010000030">
    <property type="protein sequence ID" value="CDO68978.1"/>
    <property type="molecule type" value="Genomic_DNA"/>
</dbReference>
<reference evidence="2" key="1">
    <citation type="submission" date="2014-01" db="EMBL/GenBank/DDBJ databases">
        <title>The genome of the white-rot fungus Pycnoporus cinnabarinus: a basidiomycete model with a versatile arsenal for lignocellulosic biomass breakdown.</title>
        <authorList>
            <person name="Levasseur A."/>
            <person name="Lomascolo A."/>
            <person name="Ruiz-Duenas F.J."/>
            <person name="Uzan E."/>
            <person name="Piumi F."/>
            <person name="Kues U."/>
            <person name="Ram A.F.J."/>
            <person name="Murat C."/>
            <person name="Haon M."/>
            <person name="Benoit I."/>
            <person name="Arfi Y."/>
            <person name="Chevret D."/>
            <person name="Drula E."/>
            <person name="Kwon M.J."/>
            <person name="Gouret P."/>
            <person name="Lesage-Meessen L."/>
            <person name="Lombard V."/>
            <person name="Mariette J."/>
            <person name="Noirot C."/>
            <person name="Park J."/>
            <person name="Patyshakuliyeva A."/>
            <person name="Wieneger R.A.B."/>
            <person name="Wosten H.A.B."/>
            <person name="Martin F."/>
            <person name="Coutinho P.M."/>
            <person name="de Vries R."/>
            <person name="Martinez A.T."/>
            <person name="Klopp C."/>
            <person name="Pontarotti P."/>
            <person name="Henrissat B."/>
            <person name="Record E."/>
        </authorList>
    </citation>
    <scope>NUCLEOTIDE SEQUENCE [LARGE SCALE GENOMIC DNA]</scope>
    <source>
        <strain evidence="2">BRFM137</strain>
    </source>
</reference>
<feature type="region of interest" description="Disordered" evidence="1">
    <location>
        <begin position="210"/>
        <end position="286"/>
    </location>
</feature>
<dbReference type="STRING" id="5643.A0A060S9A3"/>
<sequence>MASNSNYPALPGIRPSEKAKLPVDLQALPVSQLESLRFKANQIIESIQLLQRTIEMGGQPVMQAWPDILSKYNILLSQSHNLSMSLVGAHQSGTGTHGNPFEKIALHPRVPLSDAQLDNELLPLLRNQQTTDVLRYENETVRHLAEHMETKGSLGVLGHIPRPGGKHVDYGDVLRECDQIRVEHDQRVDRATRAVMLLRDKYDWKARVEVEQEEPEELDWNPRGPSAAPEDVPTNPEPSEEGDTSETPKSNDSEEEEELEEVLGNGEHTPEGTPGADGPPTPTAQA</sequence>
<evidence type="ECO:0008006" key="4">
    <source>
        <dbReference type="Google" id="ProtNLM"/>
    </source>
</evidence>
<dbReference type="OrthoDB" id="5568181at2759"/>
<dbReference type="Gene3D" id="1.20.58.1710">
    <property type="match status" value="1"/>
</dbReference>
<feature type="compositionally biased region" description="Pro residues" evidence="1">
    <location>
        <begin position="277"/>
        <end position="286"/>
    </location>
</feature>
<dbReference type="Proteomes" id="UP000029665">
    <property type="component" value="Unassembled WGS sequence"/>
</dbReference>
<proteinExistence type="predicted"/>
<gene>
    <name evidence="2" type="ORF">BN946_scf184777.g8</name>
</gene>
<dbReference type="HOGENOM" id="CLU_057548_0_0_1"/>
<evidence type="ECO:0000313" key="3">
    <source>
        <dbReference type="Proteomes" id="UP000029665"/>
    </source>
</evidence>